<dbReference type="AlphaFoldDB" id="A0A2T1LTT3"/>
<dbReference type="Proteomes" id="UP000239001">
    <property type="component" value="Unassembled WGS sequence"/>
</dbReference>
<organism evidence="1 2">
    <name type="scientific">Aphanothece hegewaldii CCALA 016</name>
    <dbReference type="NCBI Taxonomy" id="2107694"/>
    <lineage>
        <taxon>Bacteria</taxon>
        <taxon>Bacillati</taxon>
        <taxon>Cyanobacteriota</taxon>
        <taxon>Cyanophyceae</taxon>
        <taxon>Oscillatoriophycideae</taxon>
        <taxon>Chroococcales</taxon>
        <taxon>Aphanothecaceae</taxon>
        <taxon>Aphanothece</taxon>
    </lineage>
</organism>
<keyword evidence="2" id="KW-1185">Reference proteome</keyword>
<comment type="caution">
    <text evidence="1">The sequence shown here is derived from an EMBL/GenBank/DDBJ whole genome shotgun (WGS) entry which is preliminary data.</text>
</comment>
<dbReference type="OrthoDB" id="465088at2"/>
<gene>
    <name evidence="1" type="ORF">C7H19_18970</name>
</gene>
<evidence type="ECO:0000313" key="1">
    <source>
        <dbReference type="EMBL" id="PSF34511.1"/>
    </source>
</evidence>
<reference evidence="1 2" key="2">
    <citation type="submission" date="2018-03" db="EMBL/GenBank/DDBJ databases">
        <authorList>
            <person name="Keele B.F."/>
        </authorList>
    </citation>
    <scope>NUCLEOTIDE SEQUENCE [LARGE SCALE GENOMIC DNA]</scope>
    <source>
        <strain evidence="1 2">CCALA 016</strain>
    </source>
</reference>
<proteinExistence type="predicted"/>
<reference evidence="1 2" key="1">
    <citation type="submission" date="2018-03" db="EMBL/GenBank/DDBJ databases">
        <title>The ancient ancestry and fast evolution of plastids.</title>
        <authorList>
            <person name="Moore K.R."/>
            <person name="Magnabosco C."/>
            <person name="Momper L."/>
            <person name="Gold D.A."/>
            <person name="Bosak T."/>
            <person name="Fournier G.P."/>
        </authorList>
    </citation>
    <scope>NUCLEOTIDE SEQUENCE [LARGE SCALE GENOMIC DNA]</scope>
    <source>
        <strain evidence="1 2">CCALA 016</strain>
    </source>
</reference>
<dbReference type="RefSeq" id="WP_106458492.1">
    <property type="nucleotide sequence ID" value="NZ_PXOH01000026.1"/>
</dbReference>
<accession>A0A2T1LTT3</accession>
<protein>
    <submittedName>
        <fullName evidence="1">Uncharacterized protein</fullName>
    </submittedName>
</protein>
<sequence>MTNLLIEAFKKAQDLPDYLQNELAEQLIQDVENELKWQQLLTQPQNVKLEELAAKALSDSMNGNTKKMGFDEL</sequence>
<name>A0A2T1LTT3_9CHRO</name>
<evidence type="ECO:0000313" key="2">
    <source>
        <dbReference type="Proteomes" id="UP000239001"/>
    </source>
</evidence>
<dbReference type="EMBL" id="PXOH01000026">
    <property type="protein sequence ID" value="PSF34511.1"/>
    <property type="molecule type" value="Genomic_DNA"/>
</dbReference>